<feature type="region of interest" description="Disordered" evidence="1">
    <location>
        <begin position="82"/>
        <end position="103"/>
    </location>
</feature>
<organism evidence="2 3">
    <name type="scientific">Roseisolibacter agri</name>
    <dbReference type="NCBI Taxonomy" id="2014610"/>
    <lineage>
        <taxon>Bacteria</taxon>
        <taxon>Pseudomonadati</taxon>
        <taxon>Gemmatimonadota</taxon>
        <taxon>Gemmatimonadia</taxon>
        <taxon>Gemmatimonadales</taxon>
        <taxon>Gemmatimonadaceae</taxon>
        <taxon>Roseisolibacter</taxon>
    </lineage>
</organism>
<sequence length="103" mass="11245">MYILVQHTIADPVAFWSSTDPALLPPHLKLLQTFPTRDGTHAACIWEAASIDALRGLLEPLTSAVSLNEYYEVENRDGVALPSGVTRTAQARTAQARSPQMRG</sequence>
<feature type="compositionally biased region" description="Low complexity" evidence="1">
    <location>
        <begin position="86"/>
        <end position="97"/>
    </location>
</feature>
<gene>
    <name evidence="2" type="ORF">rosag_23970</name>
</gene>
<reference evidence="2" key="1">
    <citation type="submission" date="2022-08" db="EMBL/GenBank/DDBJ databases">
        <title>Draft genome sequencing of Roseisolibacter agri AW1220.</title>
        <authorList>
            <person name="Tobiishi Y."/>
            <person name="Tonouchi A."/>
        </authorList>
    </citation>
    <scope>NUCLEOTIDE SEQUENCE</scope>
    <source>
        <strain evidence="2">AW1220</strain>
    </source>
</reference>
<evidence type="ECO:0008006" key="4">
    <source>
        <dbReference type="Google" id="ProtNLM"/>
    </source>
</evidence>
<name>A0AA37Q3V0_9BACT</name>
<evidence type="ECO:0000313" key="3">
    <source>
        <dbReference type="Proteomes" id="UP001161325"/>
    </source>
</evidence>
<comment type="caution">
    <text evidence="2">The sequence shown here is derived from an EMBL/GenBank/DDBJ whole genome shotgun (WGS) entry which is preliminary data.</text>
</comment>
<dbReference type="AlphaFoldDB" id="A0AA37Q3V0"/>
<evidence type="ECO:0000313" key="2">
    <source>
        <dbReference type="EMBL" id="GLC25884.1"/>
    </source>
</evidence>
<dbReference type="Proteomes" id="UP001161325">
    <property type="component" value="Unassembled WGS sequence"/>
</dbReference>
<dbReference type="EMBL" id="BRXS01000003">
    <property type="protein sequence ID" value="GLC25884.1"/>
    <property type="molecule type" value="Genomic_DNA"/>
</dbReference>
<dbReference type="RefSeq" id="WP_284350343.1">
    <property type="nucleotide sequence ID" value="NZ_BRXS01000003.1"/>
</dbReference>
<keyword evidence="3" id="KW-1185">Reference proteome</keyword>
<proteinExistence type="predicted"/>
<protein>
    <recommendedName>
        <fullName evidence="4">DUF4242 domain-containing protein</fullName>
    </recommendedName>
</protein>
<evidence type="ECO:0000256" key="1">
    <source>
        <dbReference type="SAM" id="MobiDB-lite"/>
    </source>
</evidence>
<accession>A0AA37Q3V0</accession>